<gene>
    <name evidence="1" type="ORF">E5K00_00380</name>
</gene>
<evidence type="ECO:0000313" key="2">
    <source>
        <dbReference type="Proteomes" id="UP000297549"/>
    </source>
</evidence>
<keyword evidence="2" id="KW-1185">Reference proteome</keyword>
<dbReference type="EMBL" id="SRLC01000001">
    <property type="protein sequence ID" value="TGE23703.1"/>
    <property type="molecule type" value="Genomic_DNA"/>
</dbReference>
<protein>
    <submittedName>
        <fullName evidence="1">Uncharacterized protein</fullName>
    </submittedName>
</protein>
<dbReference type="AlphaFoldDB" id="A0A4Z0Q3I3"/>
<comment type="caution">
    <text evidence="1">The sequence shown here is derived from an EMBL/GenBank/DDBJ whole genome shotgun (WGS) entry which is preliminary data.</text>
</comment>
<evidence type="ECO:0000313" key="1">
    <source>
        <dbReference type="EMBL" id="TGE23703.1"/>
    </source>
</evidence>
<accession>A0A4Z0Q3I3</accession>
<sequence>MSATSLPSFALARTFVFRRYLTLRTHLAAPAPDLAAEAARKARKRRKKQAKHERLRNFFGWWEGCAAYASIF</sequence>
<organism evidence="1 2">
    <name type="scientific">Hymenobacter aquaticus</name>
    <dbReference type="NCBI Taxonomy" id="1867101"/>
    <lineage>
        <taxon>Bacteria</taxon>
        <taxon>Pseudomonadati</taxon>
        <taxon>Bacteroidota</taxon>
        <taxon>Cytophagia</taxon>
        <taxon>Cytophagales</taxon>
        <taxon>Hymenobacteraceae</taxon>
        <taxon>Hymenobacter</taxon>
    </lineage>
</organism>
<proteinExistence type="predicted"/>
<name>A0A4Z0Q3I3_9BACT</name>
<dbReference type="Proteomes" id="UP000297549">
    <property type="component" value="Unassembled WGS sequence"/>
</dbReference>
<dbReference type="RefSeq" id="WP_135460621.1">
    <property type="nucleotide sequence ID" value="NZ_SRLC01000001.1"/>
</dbReference>
<reference evidence="1 2" key="1">
    <citation type="submission" date="2019-04" db="EMBL/GenBank/DDBJ databases">
        <authorList>
            <person name="Feng G."/>
            <person name="Zhang J."/>
            <person name="Zhu H."/>
        </authorList>
    </citation>
    <scope>NUCLEOTIDE SEQUENCE [LARGE SCALE GENOMIC DNA]</scope>
    <source>
        <strain evidence="1 2">JCM 31653</strain>
    </source>
</reference>